<comment type="catalytic activity">
    <reaction evidence="2">
        <text>glycyl-tRNA(Ala) + H2O = tRNA(Ala) + glycine + H(+)</text>
        <dbReference type="Rhea" id="RHEA:53744"/>
        <dbReference type="Rhea" id="RHEA-COMP:9657"/>
        <dbReference type="Rhea" id="RHEA-COMP:13640"/>
        <dbReference type="ChEBI" id="CHEBI:15377"/>
        <dbReference type="ChEBI" id="CHEBI:15378"/>
        <dbReference type="ChEBI" id="CHEBI:57305"/>
        <dbReference type="ChEBI" id="CHEBI:78442"/>
        <dbReference type="ChEBI" id="CHEBI:78522"/>
    </reaction>
</comment>
<gene>
    <name evidence="2" type="primary">dtd</name>
    <name evidence="3" type="ORF">H8707_10640</name>
</gene>
<dbReference type="EC" id="3.1.1.96" evidence="2"/>
<comment type="catalytic activity">
    <reaction evidence="2">
        <text>a D-aminoacyl-tRNA + H2O = a tRNA + a D-alpha-amino acid + H(+)</text>
        <dbReference type="Rhea" id="RHEA:13953"/>
        <dbReference type="Rhea" id="RHEA-COMP:10123"/>
        <dbReference type="Rhea" id="RHEA-COMP:10124"/>
        <dbReference type="ChEBI" id="CHEBI:15377"/>
        <dbReference type="ChEBI" id="CHEBI:15378"/>
        <dbReference type="ChEBI" id="CHEBI:59871"/>
        <dbReference type="ChEBI" id="CHEBI:78442"/>
        <dbReference type="ChEBI" id="CHEBI:79333"/>
        <dbReference type="EC" id="3.1.1.96"/>
    </reaction>
</comment>
<dbReference type="EMBL" id="JACRTG010000025">
    <property type="protein sequence ID" value="MBC8588684.1"/>
    <property type="molecule type" value="Genomic_DNA"/>
</dbReference>
<sequence length="149" mass="16570">MRAVVQRVTTASVSVEGKAVGEIGNGLMVLLGVGDEDTDRDLEYLVEKIVGLRIFQDENDKMNLSLMDVKGELLVISQFTLYGDVRKGKRPSFIKSARPDIGKMYYEEFIEKTKSLGIKTEKGIFGAHMDVNLINNGPVTILLDSKKIF</sequence>
<dbReference type="AlphaFoldDB" id="A0A926EYM4"/>
<keyword evidence="2" id="KW-0694">RNA-binding</keyword>
<dbReference type="GO" id="GO:0043908">
    <property type="term" value="F:Ser(Gly)-tRNA(Ala) hydrolase activity"/>
    <property type="evidence" value="ECO:0007669"/>
    <property type="project" value="UniProtKB-UniRule"/>
</dbReference>
<comment type="similarity">
    <text evidence="1 2">Belongs to the DTD family.</text>
</comment>
<dbReference type="GO" id="GO:0000049">
    <property type="term" value="F:tRNA binding"/>
    <property type="evidence" value="ECO:0007669"/>
    <property type="project" value="UniProtKB-UniRule"/>
</dbReference>
<evidence type="ECO:0000256" key="2">
    <source>
        <dbReference type="HAMAP-Rule" id="MF_00518"/>
    </source>
</evidence>
<dbReference type="Proteomes" id="UP000601171">
    <property type="component" value="Unassembled WGS sequence"/>
</dbReference>
<dbReference type="PANTHER" id="PTHR10472">
    <property type="entry name" value="D-TYROSYL-TRNA TYR DEACYLASE"/>
    <property type="match status" value="1"/>
</dbReference>
<evidence type="ECO:0000313" key="3">
    <source>
        <dbReference type="EMBL" id="MBC8588684.1"/>
    </source>
</evidence>
<keyword evidence="2 3" id="KW-0378">Hydrolase</keyword>
<dbReference type="InterPro" id="IPR023509">
    <property type="entry name" value="DTD-like_sf"/>
</dbReference>
<dbReference type="HAMAP" id="MF_00518">
    <property type="entry name" value="Deacylase_Dtd"/>
    <property type="match status" value="1"/>
</dbReference>
<comment type="function">
    <text evidence="2">An aminoacyl-tRNA editing enzyme that deacylates mischarged D-aminoacyl-tRNAs. Also deacylates mischarged glycyl-tRNA(Ala), protecting cells against glycine mischarging by AlaRS. Acts via tRNA-based rather than protein-based catalysis; rejects L-amino acids rather than detecting D-amino acids in the active site. By recycling D-aminoacyl-tRNA to D-amino acids and free tRNA molecules, this enzyme counteracts the toxicity associated with the formation of D-aminoacyl-tRNA entities in vivo and helps enforce protein L-homochirality.</text>
</comment>
<dbReference type="RefSeq" id="WP_262430138.1">
    <property type="nucleotide sequence ID" value="NZ_JACRTG010000025.1"/>
</dbReference>
<keyword evidence="2" id="KW-0963">Cytoplasm</keyword>
<dbReference type="InterPro" id="IPR003732">
    <property type="entry name" value="Daa-tRNA_deacyls_DTD"/>
</dbReference>
<evidence type="ECO:0000313" key="4">
    <source>
        <dbReference type="Proteomes" id="UP000601171"/>
    </source>
</evidence>
<dbReference type="Pfam" id="PF02580">
    <property type="entry name" value="Tyr_Deacylase"/>
    <property type="match status" value="1"/>
</dbReference>
<dbReference type="SUPFAM" id="SSF69500">
    <property type="entry name" value="DTD-like"/>
    <property type="match status" value="1"/>
</dbReference>
<proteinExistence type="inferred from homology"/>
<protein>
    <recommendedName>
        <fullName evidence="2">D-aminoacyl-tRNA deacylase</fullName>
        <shortName evidence="2">DTD</shortName>
        <ecNumber evidence="2">3.1.1.96</ecNumber>
    </recommendedName>
    <alternativeName>
        <fullName evidence="2">Gly-tRNA(Ala) deacylase</fullName>
        <ecNumber evidence="2">3.1.1.-</ecNumber>
    </alternativeName>
</protein>
<dbReference type="GO" id="GO:0051500">
    <property type="term" value="F:D-tyrosyl-tRNA(Tyr) deacylase activity"/>
    <property type="evidence" value="ECO:0007669"/>
    <property type="project" value="TreeGrafter"/>
</dbReference>
<comment type="caution">
    <text evidence="3">The sequence shown here is derived from an EMBL/GenBank/DDBJ whole genome shotgun (WGS) entry which is preliminary data.</text>
</comment>
<organism evidence="3 4">
    <name type="scientific">Paratissierella segnis</name>
    <dbReference type="NCBI Taxonomy" id="2763679"/>
    <lineage>
        <taxon>Bacteria</taxon>
        <taxon>Bacillati</taxon>
        <taxon>Bacillota</taxon>
        <taxon>Tissierellia</taxon>
        <taxon>Tissierellales</taxon>
        <taxon>Tissierellaceae</taxon>
        <taxon>Paratissierella</taxon>
    </lineage>
</organism>
<reference evidence="3" key="1">
    <citation type="submission" date="2020-08" db="EMBL/GenBank/DDBJ databases">
        <title>Genome public.</title>
        <authorList>
            <person name="Liu C."/>
            <person name="Sun Q."/>
        </authorList>
    </citation>
    <scope>NUCLEOTIDE SEQUENCE</scope>
    <source>
        <strain evidence="3">BX21</strain>
    </source>
</reference>
<dbReference type="GO" id="GO:0106026">
    <property type="term" value="F:Gly-tRNA(Ala) deacylase activity"/>
    <property type="evidence" value="ECO:0007669"/>
    <property type="project" value="UniProtKB-UniRule"/>
</dbReference>
<feature type="short sequence motif" description="Gly-cisPro motif, important for rejection of L-amino acids" evidence="2">
    <location>
        <begin position="137"/>
        <end position="138"/>
    </location>
</feature>
<accession>A0A926EYM4</accession>
<dbReference type="GO" id="GO:0019478">
    <property type="term" value="P:D-amino acid catabolic process"/>
    <property type="evidence" value="ECO:0007669"/>
    <property type="project" value="UniProtKB-UniRule"/>
</dbReference>
<keyword evidence="4" id="KW-1185">Reference proteome</keyword>
<dbReference type="PANTHER" id="PTHR10472:SF5">
    <property type="entry name" value="D-AMINOACYL-TRNA DEACYLASE 1"/>
    <property type="match status" value="1"/>
</dbReference>
<comment type="subcellular location">
    <subcellularLocation>
        <location evidence="2">Cytoplasm</location>
    </subcellularLocation>
</comment>
<keyword evidence="2" id="KW-0820">tRNA-binding</keyword>
<dbReference type="GO" id="GO:0005737">
    <property type="term" value="C:cytoplasm"/>
    <property type="evidence" value="ECO:0007669"/>
    <property type="project" value="UniProtKB-SubCell"/>
</dbReference>
<dbReference type="CDD" id="cd00563">
    <property type="entry name" value="Dtyr_deacylase"/>
    <property type="match status" value="1"/>
</dbReference>
<name>A0A926EYM4_9FIRM</name>
<comment type="subunit">
    <text evidence="2">Homodimer.</text>
</comment>
<dbReference type="EC" id="3.1.1.-" evidence="2"/>
<dbReference type="NCBIfam" id="TIGR00256">
    <property type="entry name" value="D-aminoacyl-tRNA deacylase"/>
    <property type="match status" value="1"/>
</dbReference>
<dbReference type="Gene3D" id="3.50.80.10">
    <property type="entry name" value="D-tyrosyl-tRNA(Tyr) deacylase"/>
    <property type="match status" value="1"/>
</dbReference>
<dbReference type="FunFam" id="3.50.80.10:FF:000001">
    <property type="entry name" value="D-aminoacyl-tRNA deacylase"/>
    <property type="match status" value="1"/>
</dbReference>
<evidence type="ECO:0000256" key="1">
    <source>
        <dbReference type="ARBA" id="ARBA00009673"/>
    </source>
</evidence>
<comment type="domain">
    <text evidence="2">A Gly-cisPro motif from one monomer fits into the active site of the other monomer to allow specific chiral rejection of L-amino acids.</text>
</comment>